<dbReference type="GO" id="GO:0005737">
    <property type="term" value="C:cytoplasm"/>
    <property type="evidence" value="ECO:0007669"/>
    <property type="project" value="TreeGrafter"/>
</dbReference>
<comment type="similarity">
    <text evidence="7">Belongs to the TRAFAC class myosin-kinesin ATPase superfamily. Myosin family.</text>
</comment>
<comment type="caution">
    <text evidence="9">The sequence shown here is derived from an EMBL/GenBank/DDBJ whole genome shotgun (WGS) entry which is preliminary data.</text>
</comment>
<feature type="region of interest" description="Actin-binding" evidence="7">
    <location>
        <begin position="92"/>
        <end position="114"/>
    </location>
</feature>
<protein>
    <recommendedName>
        <fullName evidence="8">Myosin motor domain-containing protein</fullName>
    </recommendedName>
</protein>
<dbReference type="Gene3D" id="1.20.58.530">
    <property type="match status" value="1"/>
</dbReference>
<dbReference type="PROSITE" id="PS50096">
    <property type="entry name" value="IQ"/>
    <property type="match status" value="2"/>
</dbReference>
<dbReference type="GO" id="GO:0048767">
    <property type="term" value="P:root hair elongation"/>
    <property type="evidence" value="ECO:0007669"/>
    <property type="project" value="TreeGrafter"/>
</dbReference>
<dbReference type="Gene3D" id="1.20.5.4820">
    <property type="match status" value="1"/>
</dbReference>
<dbReference type="InterPro" id="IPR000048">
    <property type="entry name" value="IQ_motif_EF-hand-BS"/>
</dbReference>
<dbReference type="PROSITE" id="PS51456">
    <property type="entry name" value="MYOSIN_MOTOR"/>
    <property type="match status" value="1"/>
</dbReference>
<dbReference type="GO" id="GO:0000146">
    <property type="term" value="F:microfilament motor activity"/>
    <property type="evidence" value="ECO:0007669"/>
    <property type="project" value="TreeGrafter"/>
</dbReference>
<keyword evidence="5" id="KW-0505">Motor protein</keyword>
<keyword evidence="3" id="KW-0112">Calmodulin-binding</keyword>
<feature type="domain" description="Myosin motor" evidence="8">
    <location>
        <begin position="1"/>
        <end position="211"/>
    </location>
</feature>
<evidence type="ECO:0000256" key="6">
    <source>
        <dbReference type="ARBA" id="ARBA00023203"/>
    </source>
</evidence>
<keyword evidence="2" id="KW-0067">ATP-binding</keyword>
<keyword evidence="1" id="KW-0547">Nucleotide-binding</keyword>
<evidence type="ECO:0000256" key="1">
    <source>
        <dbReference type="ARBA" id="ARBA00022741"/>
    </source>
</evidence>
<keyword evidence="6 7" id="KW-0009">Actin-binding</keyword>
<dbReference type="GO" id="GO:0007015">
    <property type="term" value="P:actin filament organization"/>
    <property type="evidence" value="ECO:0007669"/>
    <property type="project" value="TreeGrafter"/>
</dbReference>
<evidence type="ECO:0000256" key="2">
    <source>
        <dbReference type="ARBA" id="ARBA00022840"/>
    </source>
</evidence>
<keyword evidence="10" id="KW-1185">Reference proteome</keyword>
<dbReference type="Gene3D" id="1.20.5.190">
    <property type="match status" value="1"/>
</dbReference>
<dbReference type="Pfam" id="PF00612">
    <property type="entry name" value="IQ"/>
    <property type="match status" value="1"/>
</dbReference>
<sequence>MFPRSTHETFAQKLYQTFKSHKRFSKPKLSRSDFTICHYAGDVTYQTELFLDKNKDYVVAEHQALLTASRCSFVSGPFPLLAQESSKLSKFYSIATITIISTEPHYICCVKPNNLLKPSIFENRNVLQQLQCGGVMEAIRISCAGYPTKKPFVEFLDQFGLLEPEVLDGSSDEIAACKKLLEKVGLQGYQIGKTKVFLRAGQMAELDTRRSEVLGRSASIIQRKIHSYLAHRKQLACKVYDDMRREAASLRIQRHLRMHLARKILKELRSFAVSIQTVMRGIAARNELCFRRQTKAAIIIQAASETGALQVAKNKLEKQVEELTWRLQMEKRMRDSESSRGKKILN</sequence>
<evidence type="ECO:0000313" key="10">
    <source>
        <dbReference type="Proteomes" id="UP000436088"/>
    </source>
</evidence>
<dbReference type="GO" id="GO:0051015">
    <property type="term" value="F:actin filament binding"/>
    <property type="evidence" value="ECO:0007669"/>
    <property type="project" value="TreeGrafter"/>
</dbReference>
<evidence type="ECO:0000256" key="7">
    <source>
        <dbReference type="PROSITE-ProRule" id="PRU00782"/>
    </source>
</evidence>
<dbReference type="Pfam" id="PF00063">
    <property type="entry name" value="Myosin_head"/>
    <property type="match status" value="1"/>
</dbReference>
<dbReference type="InterPro" id="IPR027417">
    <property type="entry name" value="P-loop_NTPase"/>
</dbReference>
<evidence type="ECO:0000313" key="9">
    <source>
        <dbReference type="EMBL" id="KAE8673101.1"/>
    </source>
</evidence>
<organism evidence="9 10">
    <name type="scientific">Hibiscus syriacus</name>
    <name type="common">Rose of Sharon</name>
    <dbReference type="NCBI Taxonomy" id="106335"/>
    <lineage>
        <taxon>Eukaryota</taxon>
        <taxon>Viridiplantae</taxon>
        <taxon>Streptophyta</taxon>
        <taxon>Embryophyta</taxon>
        <taxon>Tracheophyta</taxon>
        <taxon>Spermatophyta</taxon>
        <taxon>Magnoliopsida</taxon>
        <taxon>eudicotyledons</taxon>
        <taxon>Gunneridae</taxon>
        <taxon>Pentapetalae</taxon>
        <taxon>rosids</taxon>
        <taxon>malvids</taxon>
        <taxon>Malvales</taxon>
        <taxon>Malvaceae</taxon>
        <taxon>Malvoideae</taxon>
        <taxon>Hibiscus</taxon>
    </lineage>
</organism>
<evidence type="ECO:0000256" key="4">
    <source>
        <dbReference type="ARBA" id="ARBA00023123"/>
    </source>
</evidence>
<dbReference type="Gene3D" id="3.40.850.10">
    <property type="entry name" value="Kinesin motor domain"/>
    <property type="match status" value="1"/>
</dbReference>
<gene>
    <name evidence="9" type="ORF">F3Y22_tig00111812pilonHSYRG00246</name>
</gene>
<dbReference type="GO" id="GO:0005516">
    <property type="term" value="F:calmodulin binding"/>
    <property type="evidence" value="ECO:0007669"/>
    <property type="project" value="UniProtKB-KW"/>
</dbReference>
<dbReference type="Proteomes" id="UP000436088">
    <property type="component" value="Unassembled WGS sequence"/>
</dbReference>
<evidence type="ECO:0000259" key="8">
    <source>
        <dbReference type="PROSITE" id="PS51456"/>
    </source>
</evidence>
<proteinExistence type="inferred from homology"/>
<dbReference type="InterPro" id="IPR036961">
    <property type="entry name" value="Kinesin_motor_dom_sf"/>
</dbReference>
<evidence type="ECO:0000256" key="3">
    <source>
        <dbReference type="ARBA" id="ARBA00022860"/>
    </source>
</evidence>
<evidence type="ECO:0000256" key="5">
    <source>
        <dbReference type="ARBA" id="ARBA00023175"/>
    </source>
</evidence>
<dbReference type="EMBL" id="VEPZ02001436">
    <property type="protein sequence ID" value="KAE8673101.1"/>
    <property type="molecule type" value="Genomic_DNA"/>
</dbReference>
<dbReference type="GO" id="GO:0016459">
    <property type="term" value="C:myosin complex"/>
    <property type="evidence" value="ECO:0007669"/>
    <property type="project" value="UniProtKB-KW"/>
</dbReference>
<dbReference type="InterPro" id="IPR001609">
    <property type="entry name" value="Myosin_head_motor_dom-like"/>
</dbReference>
<dbReference type="PANTHER" id="PTHR13140">
    <property type="entry name" value="MYOSIN"/>
    <property type="match status" value="1"/>
</dbReference>
<dbReference type="AlphaFoldDB" id="A0A6A2XBT8"/>
<dbReference type="GO" id="GO:0016020">
    <property type="term" value="C:membrane"/>
    <property type="evidence" value="ECO:0007669"/>
    <property type="project" value="TreeGrafter"/>
</dbReference>
<dbReference type="SMART" id="SM00242">
    <property type="entry name" value="MYSc"/>
    <property type="match status" value="1"/>
</dbReference>
<reference evidence="9" key="1">
    <citation type="submission" date="2019-09" db="EMBL/GenBank/DDBJ databases">
        <title>Draft genome information of white flower Hibiscus syriacus.</title>
        <authorList>
            <person name="Kim Y.-M."/>
        </authorList>
    </citation>
    <scope>NUCLEOTIDE SEQUENCE [LARGE SCALE GENOMIC DNA]</scope>
    <source>
        <strain evidence="9">YM2019G1</strain>
    </source>
</reference>
<dbReference type="GO" id="GO:0030048">
    <property type="term" value="P:actin filament-based movement"/>
    <property type="evidence" value="ECO:0007669"/>
    <property type="project" value="UniProtKB-ARBA"/>
</dbReference>
<dbReference type="GO" id="GO:0005524">
    <property type="term" value="F:ATP binding"/>
    <property type="evidence" value="ECO:0007669"/>
    <property type="project" value="UniProtKB-KW"/>
</dbReference>
<name>A0A6A2XBT8_HIBSY</name>
<comment type="caution">
    <text evidence="7">Lacks conserved residue(s) required for the propagation of feature annotation.</text>
</comment>
<dbReference type="SUPFAM" id="SSF52540">
    <property type="entry name" value="P-loop containing nucleoside triphosphate hydrolases"/>
    <property type="match status" value="1"/>
</dbReference>
<dbReference type="PANTHER" id="PTHR13140:SF836">
    <property type="entry name" value="MYOSIN-6"/>
    <property type="match status" value="1"/>
</dbReference>
<keyword evidence="4 7" id="KW-0518">Myosin</keyword>
<accession>A0A6A2XBT8</accession>